<dbReference type="KEGG" id="mbn:Mboo_2312"/>
<feature type="domain" description="Transcription regulator TrmB N-terminal" evidence="1">
    <location>
        <begin position="14"/>
        <end position="80"/>
    </location>
</feature>
<reference evidence="3" key="1">
    <citation type="journal article" date="2015" name="Microbiology">
        <title>Genome of Methanoregula boonei 6A8 reveals adaptations to oligotrophic peatland environments.</title>
        <authorList>
            <person name="Braeuer S."/>
            <person name="Cadillo-Quiroz H."/>
            <person name="Kyrpides N."/>
            <person name="Woyke T."/>
            <person name="Goodwin L."/>
            <person name="Detter C."/>
            <person name="Podell S."/>
            <person name="Yavitt J.B."/>
            <person name="Zinder S.H."/>
        </authorList>
    </citation>
    <scope>NUCLEOTIDE SEQUENCE [LARGE SCALE GENOMIC DNA]</scope>
    <source>
        <strain evidence="3">DSM 21154 / JCM 14090 / 6A8</strain>
    </source>
</reference>
<sequence length="276" mass="30703">MVRMTSDPKTIALLQTLGLSTYDAKAYAVLMRIGSTTPFILAEEAGIPRTKIYETIKRLEAQDWIRVEKGRPGKISPVCPSEAIGRRKSAIVAEIDRLETEFTMQYEKRTETEIPKASIIRGIDNIAVKTAEMMGRARASLYLFGTLYYPEELAPIKGQVAAAKRRGVVIRISSNNPVRTKDMLVDVYESFSQVTSDVQVAPEPFIRTLTIDNKEMLMMFPLPEAGMAARENVVALWVANDMVTRAINNVFNITWGNPKWTGAGADPEGSVTAREK</sequence>
<dbReference type="Proteomes" id="UP000002408">
    <property type="component" value="Chromosome"/>
</dbReference>
<dbReference type="HOGENOM" id="CLU_072493_0_1_2"/>
<organism evidence="2 3">
    <name type="scientific">Methanoregula boonei (strain DSM 21154 / JCM 14090 / 6A8)</name>
    <dbReference type="NCBI Taxonomy" id="456442"/>
    <lineage>
        <taxon>Archaea</taxon>
        <taxon>Methanobacteriati</taxon>
        <taxon>Methanobacteriota</taxon>
        <taxon>Stenosarchaea group</taxon>
        <taxon>Methanomicrobia</taxon>
        <taxon>Methanomicrobiales</taxon>
        <taxon>Methanoregulaceae</taxon>
        <taxon>Methanoregula</taxon>
    </lineage>
</organism>
<gene>
    <name evidence="2" type="ordered locus">Mboo_2312</name>
</gene>
<dbReference type="SUPFAM" id="SSF46785">
    <property type="entry name" value="Winged helix' DNA-binding domain"/>
    <property type="match status" value="1"/>
</dbReference>
<proteinExistence type="predicted"/>
<evidence type="ECO:0000259" key="1">
    <source>
        <dbReference type="Pfam" id="PF01978"/>
    </source>
</evidence>
<dbReference type="PANTHER" id="PTHR34293">
    <property type="entry name" value="HTH-TYPE TRANSCRIPTIONAL REGULATOR TRMBL2"/>
    <property type="match status" value="1"/>
</dbReference>
<dbReference type="STRING" id="456442.Mboo_2312"/>
<dbReference type="eggNOG" id="arCOG02037">
    <property type="taxonomic scope" value="Archaea"/>
</dbReference>
<dbReference type="PANTHER" id="PTHR34293:SF1">
    <property type="entry name" value="HTH-TYPE TRANSCRIPTIONAL REGULATOR TRMBL2"/>
    <property type="match status" value="1"/>
</dbReference>
<dbReference type="AlphaFoldDB" id="A7IAR5"/>
<dbReference type="InterPro" id="IPR036390">
    <property type="entry name" value="WH_DNA-bd_sf"/>
</dbReference>
<evidence type="ECO:0000313" key="3">
    <source>
        <dbReference type="Proteomes" id="UP000002408"/>
    </source>
</evidence>
<dbReference type="Gene3D" id="1.10.10.10">
    <property type="entry name" value="Winged helix-like DNA-binding domain superfamily/Winged helix DNA-binding domain"/>
    <property type="match status" value="1"/>
</dbReference>
<dbReference type="Gene3D" id="3.30.870.10">
    <property type="entry name" value="Endonuclease Chain A"/>
    <property type="match status" value="1"/>
</dbReference>
<dbReference type="CDD" id="cd09124">
    <property type="entry name" value="PLDc_like_TrmB_middle"/>
    <property type="match status" value="1"/>
</dbReference>
<dbReference type="InterPro" id="IPR051797">
    <property type="entry name" value="TrmB-like"/>
</dbReference>
<evidence type="ECO:0000313" key="2">
    <source>
        <dbReference type="EMBL" id="ABS56826.1"/>
    </source>
</evidence>
<dbReference type="InterPro" id="IPR002831">
    <property type="entry name" value="Tscrpt_reg_TrmB_N"/>
</dbReference>
<protein>
    <submittedName>
        <fullName evidence="2">Transcriptional regulator, TrmB</fullName>
    </submittedName>
</protein>
<dbReference type="Pfam" id="PF01978">
    <property type="entry name" value="TrmB"/>
    <property type="match status" value="1"/>
</dbReference>
<dbReference type="InterPro" id="IPR036388">
    <property type="entry name" value="WH-like_DNA-bd_sf"/>
</dbReference>
<dbReference type="EMBL" id="CP000780">
    <property type="protein sequence ID" value="ABS56826.1"/>
    <property type="molecule type" value="Genomic_DNA"/>
</dbReference>
<name>A7IAR5_METB6</name>
<keyword evidence="3" id="KW-1185">Reference proteome</keyword>
<accession>A7IAR5</accession>